<proteinExistence type="predicted"/>
<dbReference type="InterPro" id="IPR033913">
    <property type="entry name" value="MTH1175_dom"/>
</dbReference>
<gene>
    <name evidence="2" type="ORF">Z968_03265</name>
</gene>
<organism evidence="2 3">
    <name type="scientific">Clostridium novyi A str. 4552</name>
    <dbReference type="NCBI Taxonomy" id="1444289"/>
    <lineage>
        <taxon>Bacteria</taxon>
        <taxon>Bacillati</taxon>
        <taxon>Bacillota</taxon>
        <taxon>Clostridia</taxon>
        <taxon>Eubacteriales</taxon>
        <taxon>Clostridiaceae</taxon>
        <taxon>Clostridium</taxon>
    </lineage>
</organism>
<dbReference type="AlphaFoldDB" id="A0A0A0I9H0"/>
<evidence type="ECO:0000259" key="1">
    <source>
        <dbReference type="Pfam" id="PF02579"/>
    </source>
</evidence>
<dbReference type="InterPro" id="IPR036105">
    <property type="entry name" value="DiNase_FeMo-co_biosyn_sf"/>
</dbReference>
<feature type="domain" description="Dinitrogenase iron-molybdenum cofactor biosynthesis" evidence="1">
    <location>
        <begin position="13"/>
        <end position="102"/>
    </location>
</feature>
<dbReference type="PANTHER" id="PTHR42983:SF1">
    <property type="entry name" value="IRON-MOLYBDENUM PROTEIN"/>
    <property type="match status" value="1"/>
</dbReference>
<dbReference type="RefSeq" id="WP_039253222.1">
    <property type="nucleotide sequence ID" value="NZ_JENJ01000009.1"/>
</dbReference>
<reference evidence="2 3" key="1">
    <citation type="submission" date="2014-01" db="EMBL/GenBank/DDBJ databases">
        <title>Plasmidome dynamics in the species complex Clostridium novyi sensu lato converts strains of independent lineages into distinctly different pathogens.</title>
        <authorList>
            <person name="Skarin H."/>
            <person name="Segerman B."/>
        </authorList>
    </citation>
    <scope>NUCLEOTIDE SEQUENCE [LARGE SCALE GENOMIC DNA]</scope>
    <source>
        <strain evidence="2 3">4552</strain>
    </source>
</reference>
<dbReference type="InterPro" id="IPR003731">
    <property type="entry name" value="Di-Nase_FeMo-co_biosynth"/>
</dbReference>
<dbReference type="SUPFAM" id="SSF53146">
    <property type="entry name" value="Nitrogenase accessory factor-like"/>
    <property type="match status" value="1"/>
</dbReference>
<evidence type="ECO:0000313" key="3">
    <source>
        <dbReference type="Proteomes" id="UP000030012"/>
    </source>
</evidence>
<dbReference type="CDD" id="cd00851">
    <property type="entry name" value="MTH1175"/>
    <property type="match status" value="1"/>
</dbReference>
<dbReference type="Proteomes" id="UP000030012">
    <property type="component" value="Unassembled WGS sequence"/>
</dbReference>
<accession>A0A0A0I9H0</accession>
<evidence type="ECO:0000313" key="2">
    <source>
        <dbReference type="EMBL" id="KGM97552.1"/>
    </source>
</evidence>
<comment type="caution">
    <text evidence="2">The sequence shown here is derived from an EMBL/GenBank/DDBJ whole genome shotgun (WGS) entry which is preliminary data.</text>
</comment>
<dbReference type="Pfam" id="PF02579">
    <property type="entry name" value="Nitro_FeMo-Co"/>
    <property type="match status" value="1"/>
</dbReference>
<dbReference type="Gene3D" id="3.30.420.130">
    <property type="entry name" value="Dinitrogenase iron-molybdenum cofactor biosynthesis domain"/>
    <property type="match status" value="1"/>
</dbReference>
<name>A0A0A0I9H0_CLONO</name>
<dbReference type="OrthoDB" id="9807451at2"/>
<dbReference type="PANTHER" id="PTHR42983">
    <property type="entry name" value="DINITROGENASE IRON-MOLYBDENUM COFACTOR PROTEIN-RELATED"/>
    <property type="match status" value="1"/>
</dbReference>
<protein>
    <submittedName>
        <fullName evidence="2">Diguanylate cyclase</fullName>
    </submittedName>
</protein>
<sequence>MKIAVSSTGKELNDKMDDRFGRCTYFVIYDSETNDTKFIENEGHKTGAGAGIAAAQQILDEDINVIITGYLGPNAFDVFEGSDIEAYKCSEGTVKEAIELYKNKKLEKLEYASPARN</sequence>
<dbReference type="EMBL" id="JENJ01000009">
    <property type="protein sequence ID" value="KGM97552.1"/>
    <property type="molecule type" value="Genomic_DNA"/>
</dbReference>